<gene>
    <name evidence="3" type="ORF">I303_07411</name>
    <name evidence="4" type="ORF">I303_108262</name>
</gene>
<accession>A0A1A5ZXY1</accession>
<reference evidence="4" key="2">
    <citation type="submission" date="2013-07" db="EMBL/GenBank/DDBJ databases">
        <authorList>
            <consortium name="The Broad Institute Genome Sequencing Platform"/>
            <person name="Cuomo C."/>
            <person name="Litvintseva A."/>
            <person name="Chen Y."/>
            <person name="Heitman J."/>
            <person name="Sun S."/>
            <person name="Springer D."/>
            <person name="Dromer F."/>
            <person name="Young S.K."/>
            <person name="Zeng Q."/>
            <person name="Gargeya S."/>
            <person name="Fitzgerald M."/>
            <person name="Abouelleil A."/>
            <person name="Alvarado L."/>
            <person name="Berlin A.M."/>
            <person name="Chapman S.B."/>
            <person name="Dewar J."/>
            <person name="Goldberg J."/>
            <person name="Griggs A."/>
            <person name="Gujja S."/>
            <person name="Hansen M."/>
            <person name="Howarth C."/>
            <person name="Imamovic A."/>
            <person name="Larimer J."/>
            <person name="McCowan C."/>
            <person name="Murphy C."/>
            <person name="Pearson M."/>
            <person name="Priest M."/>
            <person name="Roberts A."/>
            <person name="Saif S."/>
            <person name="Shea T."/>
            <person name="Sykes S."/>
            <person name="Wortman J."/>
            <person name="Nusbaum C."/>
            <person name="Birren B."/>
        </authorList>
    </citation>
    <scope>NUCLEOTIDE SEQUENCE</scope>
    <source>
        <strain evidence="4">CBS 10117</strain>
    </source>
</reference>
<keyword evidence="2" id="KW-0812">Transmembrane</keyword>
<proteinExistence type="predicted"/>
<keyword evidence="2" id="KW-0472">Membrane</keyword>
<reference evidence="3" key="1">
    <citation type="submission" date="2013-07" db="EMBL/GenBank/DDBJ databases">
        <title>The Genome Sequence of Cryptococcus dejecticola CBS10117.</title>
        <authorList>
            <consortium name="The Broad Institute Genome Sequencing Platform"/>
            <person name="Cuomo C."/>
            <person name="Litvintseva A."/>
            <person name="Chen Y."/>
            <person name="Heitman J."/>
            <person name="Sun S."/>
            <person name="Springer D."/>
            <person name="Dromer F."/>
            <person name="Young S.K."/>
            <person name="Zeng Q."/>
            <person name="Gargeya S."/>
            <person name="Fitzgerald M."/>
            <person name="Abouelleil A."/>
            <person name="Alvarado L."/>
            <person name="Berlin A.M."/>
            <person name="Chapman S.B."/>
            <person name="Dewar J."/>
            <person name="Goldberg J."/>
            <person name="Griggs A."/>
            <person name="Gujja S."/>
            <person name="Hansen M."/>
            <person name="Howarth C."/>
            <person name="Imamovic A."/>
            <person name="Larimer J."/>
            <person name="McCowan C."/>
            <person name="Murphy C."/>
            <person name="Pearson M."/>
            <person name="Priest M."/>
            <person name="Roberts A."/>
            <person name="Saif S."/>
            <person name="Shea T."/>
            <person name="Sykes S."/>
            <person name="Wortman J."/>
            <person name="Nusbaum C."/>
            <person name="Birren B."/>
        </authorList>
    </citation>
    <scope>NUCLEOTIDE SEQUENCE [LARGE SCALE GENOMIC DNA]</scope>
    <source>
        <strain evidence="3">CBS 10117</strain>
    </source>
</reference>
<feature type="region of interest" description="Disordered" evidence="1">
    <location>
        <begin position="100"/>
        <end position="200"/>
    </location>
</feature>
<dbReference type="OrthoDB" id="10574228at2759"/>
<feature type="compositionally biased region" description="Basic and acidic residues" evidence="1">
    <location>
        <begin position="144"/>
        <end position="161"/>
    </location>
</feature>
<evidence type="ECO:0000313" key="4">
    <source>
        <dbReference type="EMBL" id="WWC65642.1"/>
    </source>
</evidence>
<dbReference type="RefSeq" id="XP_018260490.1">
    <property type="nucleotide sequence ID" value="XM_018410680.1"/>
</dbReference>
<dbReference type="AlphaFoldDB" id="A0A1A5ZXY1"/>
<dbReference type="EMBL" id="CP144540">
    <property type="protein sequence ID" value="WWC65642.1"/>
    <property type="molecule type" value="Genomic_DNA"/>
</dbReference>
<dbReference type="EMBL" id="KI894035">
    <property type="protein sequence ID" value="OBR82648.1"/>
    <property type="molecule type" value="Genomic_DNA"/>
</dbReference>
<sequence length="200" mass="22818">MRLPIIDRGKQRLRVRDWISETDANLPFPALKIFIPVISVILGLSVLFWVYRCIRRQRMRNAFKKRSAIPKIELRPEPRFEIDGNAQEGEHLITPYHLPVNRSQSDHESSSRHNPSAHPSYTHQTSSSHPPASHLDPPLNRPPQHGDHHPRTSCRHDEEHSLTLPLDYPPRSDGGYGSERGYNSAPPAYSQLSDHGDAAR</sequence>
<evidence type="ECO:0000313" key="3">
    <source>
        <dbReference type="EMBL" id="OBR82648.1"/>
    </source>
</evidence>
<reference evidence="4" key="3">
    <citation type="submission" date="2024-02" db="EMBL/GenBank/DDBJ databases">
        <title>Comparative genomics of Cryptococcus and Kwoniella reveals pathogenesis evolution and contrasting modes of karyotype evolution via chromosome fusion or intercentromeric recombination.</title>
        <authorList>
            <person name="Coelho M.A."/>
            <person name="David-Palma M."/>
            <person name="Shea T."/>
            <person name="Bowers K."/>
            <person name="McGinley-Smith S."/>
            <person name="Mohammad A.W."/>
            <person name="Gnirke A."/>
            <person name="Yurkov A.M."/>
            <person name="Nowrousian M."/>
            <person name="Sun S."/>
            <person name="Cuomo C.A."/>
            <person name="Heitman J."/>
        </authorList>
    </citation>
    <scope>NUCLEOTIDE SEQUENCE</scope>
    <source>
        <strain evidence="4">CBS 10117</strain>
    </source>
</reference>
<dbReference type="VEuPathDB" id="FungiDB:I303_07411"/>
<feature type="transmembrane region" description="Helical" evidence="2">
    <location>
        <begin position="33"/>
        <end position="51"/>
    </location>
</feature>
<feature type="compositionally biased region" description="Polar residues" evidence="1">
    <location>
        <begin position="112"/>
        <end position="130"/>
    </location>
</feature>
<dbReference type="Proteomes" id="UP000078595">
    <property type="component" value="Chromosome 11"/>
</dbReference>
<keyword evidence="2" id="KW-1133">Transmembrane helix</keyword>
<protein>
    <submittedName>
        <fullName evidence="3">Uncharacterized protein</fullName>
    </submittedName>
</protein>
<evidence type="ECO:0000313" key="5">
    <source>
        <dbReference type="Proteomes" id="UP000078595"/>
    </source>
</evidence>
<dbReference type="KEGG" id="kdj:28971110"/>
<organism evidence="3">
    <name type="scientific">Kwoniella dejecticola CBS 10117</name>
    <dbReference type="NCBI Taxonomy" id="1296121"/>
    <lineage>
        <taxon>Eukaryota</taxon>
        <taxon>Fungi</taxon>
        <taxon>Dikarya</taxon>
        <taxon>Basidiomycota</taxon>
        <taxon>Agaricomycotina</taxon>
        <taxon>Tremellomycetes</taxon>
        <taxon>Tremellales</taxon>
        <taxon>Cryptococcaceae</taxon>
        <taxon>Kwoniella</taxon>
    </lineage>
</organism>
<dbReference type="GeneID" id="28971110"/>
<evidence type="ECO:0000256" key="1">
    <source>
        <dbReference type="SAM" id="MobiDB-lite"/>
    </source>
</evidence>
<keyword evidence="5" id="KW-1185">Reference proteome</keyword>
<name>A0A1A5ZXY1_9TREE</name>
<evidence type="ECO:0000256" key="2">
    <source>
        <dbReference type="SAM" id="Phobius"/>
    </source>
</evidence>